<accession>A0AC59Z9Y7</accession>
<sequence length="738" mass="77886">MHRAAGSTDGWLLARRRGLDRARGGLGGSVGRLRARPRLRSWRPPRTLGARTSPSSRARAAACGARVLAPGGSPRWPGAQSPLRRSSTQARLAATAPSGHLSVRFPAPALAKGVARWGGPGPCQGLPPPARARRGPQSGHEWQGPQMAAAPRRGWSRGGGRAPSRASRRGALRAQASALEGGRAKRPRSWPGRGPRPRRSGPKRGGAQETAESRPRRGPTPLGVGGPRMEAGKRGGAPRSSLAFALAGLGVADAAPDTLAGTRRQRTLTPREVSGTWGRAPPRLGSAGADPACEPRDASEPPGPGKRRKGARRAARGSAARGPSSRTRWRSRPARPSSASGHQDPTPPHPPGRAMALKAEGAALDCFEVTLKCEEGEDDEEAMVVAVIPRPEPMLRVAQQEKTPPPRPSLLEAGSDGSEEPKQQVSWEQEFLVGNSPGGSGRALCMVCGAEIQAPSADTARAHILEQHPHTLDLSPSEKSNILEAWSEGAALVQDFRAEQTSPHHSGSGGRDSGQDSDPDPARMPAEIVVLLDSEDNPSLPRRTRPRGLRPLELPVTPVPEPVIKKPRGQRCKEPSGEEPVRKKRGRPMTKTLDLDPDPDPDPPSPDSPTETFAAPAEVRHFTDGSFPAGFALQLFSHTQLRASDRRDLPKEGRGAEGGLLQPESPSPAPPPGLRGTLDLQVIRVRLEEPPAVSLLQDWSKHPQGAKGVGAGDAPDWPAVLSESSSTVGAQPEAGSGL</sequence>
<reference evidence="1" key="1">
    <citation type="submission" date="2023-05" db="EMBL/GenBank/DDBJ databases">
        <authorList>
            <consortium name="ELIXIR-Norway"/>
        </authorList>
    </citation>
    <scope>NUCLEOTIDE SEQUENCE</scope>
</reference>
<dbReference type="Proteomes" id="UP001162501">
    <property type="component" value="Chromosome 26"/>
</dbReference>
<evidence type="ECO:0000313" key="2">
    <source>
        <dbReference type="Proteomes" id="UP001162501"/>
    </source>
</evidence>
<evidence type="ECO:0000313" key="1">
    <source>
        <dbReference type="EMBL" id="CAN0335786.1"/>
    </source>
</evidence>
<reference evidence="1" key="2">
    <citation type="submission" date="2025-03" db="EMBL/GenBank/DDBJ databases">
        <authorList>
            <consortium name="ELIXIR-Norway"/>
            <consortium name="Elixir Norway"/>
        </authorList>
    </citation>
    <scope>NUCLEOTIDE SEQUENCE</scope>
</reference>
<protein>
    <submittedName>
        <fullName evidence="1">Uncharacterized protein</fullName>
    </submittedName>
</protein>
<dbReference type="EMBL" id="OX596110">
    <property type="protein sequence ID" value="CAN0335786.1"/>
    <property type="molecule type" value="Genomic_DNA"/>
</dbReference>
<organism evidence="1 2">
    <name type="scientific">Rangifer tarandus platyrhynchus</name>
    <name type="common">Svalbard reindeer</name>
    <dbReference type="NCBI Taxonomy" id="3082113"/>
    <lineage>
        <taxon>Eukaryota</taxon>
        <taxon>Metazoa</taxon>
        <taxon>Chordata</taxon>
        <taxon>Craniata</taxon>
        <taxon>Vertebrata</taxon>
        <taxon>Euteleostomi</taxon>
        <taxon>Mammalia</taxon>
        <taxon>Eutheria</taxon>
        <taxon>Laurasiatheria</taxon>
        <taxon>Artiodactyla</taxon>
        <taxon>Ruminantia</taxon>
        <taxon>Pecora</taxon>
        <taxon>Cervidae</taxon>
        <taxon>Odocoileinae</taxon>
        <taxon>Rangifer</taxon>
    </lineage>
</organism>
<proteinExistence type="predicted"/>
<name>A0AC59Z9Y7_RANTA</name>
<gene>
    <name evidence="1" type="ORF">MRATA1EN22A_LOCUS15905</name>
</gene>